<name>A0ABY5W8M9_9ACTN</name>
<proteinExistence type="predicted"/>
<reference evidence="1" key="2">
    <citation type="submission" date="2022-09" db="EMBL/GenBank/DDBJ databases">
        <title>Biosynthetic gene clusters of Dactylosporangioum fulvum.</title>
        <authorList>
            <person name="Caradec T."/>
        </authorList>
    </citation>
    <scope>NUCLEOTIDE SEQUENCE</scope>
    <source>
        <strain evidence="1">NRRL B-16292</strain>
    </source>
</reference>
<accession>A0ABY5W8M9</accession>
<sequence length="67" mass="7411">MKIEFIRKTRESTTGNCPAIYSTDDGRYVIQGWKIDDETRAQLRDLADNETAVVIPADVIAGIVAAQ</sequence>
<protein>
    <submittedName>
        <fullName evidence="1">Uncharacterized protein</fullName>
    </submittedName>
</protein>
<dbReference type="RefSeq" id="WP_259864152.1">
    <property type="nucleotide sequence ID" value="NZ_BAAAST010000306.1"/>
</dbReference>
<evidence type="ECO:0000313" key="1">
    <source>
        <dbReference type="EMBL" id="UWP85839.1"/>
    </source>
</evidence>
<organism evidence="1 2">
    <name type="scientific">Dactylosporangium fulvum</name>
    <dbReference type="NCBI Taxonomy" id="53359"/>
    <lineage>
        <taxon>Bacteria</taxon>
        <taxon>Bacillati</taxon>
        <taxon>Actinomycetota</taxon>
        <taxon>Actinomycetes</taxon>
        <taxon>Micromonosporales</taxon>
        <taxon>Micromonosporaceae</taxon>
        <taxon>Dactylosporangium</taxon>
    </lineage>
</organism>
<gene>
    <name evidence="1" type="ORF">Dfulv_16965</name>
</gene>
<dbReference type="Proteomes" id="UP001059617">
    <property type="component" value="Chromosome"/>
</dbReference>
<dbReference type="EMBL" id="CP073720">
    <property type="protein sequence ID" value="UWP85839.1"/>
    <property type="molecule type" value="Genomic_DNA"/>
</dbReference>
<evidence type="ECO:0000313" key="2">
    <source>
        <dbReference type="Proteomes" id="UP001059617"/>
    </source>
</evidence>
<reference evidence="1" key="1">
    <citation type="submission" date="2021-04" db="EMBL/GenBank/DDBJ databases">
        <authorList>
            <person name="Hartkoorn R.C."/>
            <person name="Beaudoing E."/>
            <person name="Hot D."/>
        </authorList>
    </citation>
    <scope>NUCLEOTIDE SEQUENCE</scope>
    <source>
        <strain evidence="1">NRRL B-16292</strain>
    </source>
</reference>
<keyword evidence="2" id="KW-1185">Reference proteome</keyword>